<accession>A0A6J4PXP5</accession>
<dbReference type="AlphaFoldDB" id="A0A6J4PXP5"/>
<organism evidence="2">
    <name type="scientific">uncultured Pseudonocardia sp</name>
    <dbReference type="NCBI Taxonomy" id="211455"/>
    <lineage>
        <taxon>Bacteria</taxon>
        <taxon>Bacillati</taxon>
        <taxon>Actinomycetota</taxon>
        <taxon>Actinomycetes</taxon>
        <taxon>Pseudonocardiales</taxon>
        <taxon>Pseudonocardiaceae</taxon>
        <taxon>Pseudonocardia</taxon>
        <taxon>environmental samples</taxon>
    </lineage>
</organism>
<feature type="non-terminal residue" evidence="2">
    <location>
        <position position="1"/>
    </location>
</feature>
<evidence type="ECO:0000256" key="1">
    <source>
        <dbReference type="SAM" id="MobiDB-lite"/>
    </source>
</evidence>
<proteinExistence type="predicted"/>
<sequence length="47" mass="5051">TTGDRSWSPPAAPRAASSRPARWRSCRVGGWSTRPLRRARSGSGGRA</sequence>
<dbReference type="EMBL" id="CADCUS010000424">
    <property type="protein sequence ID" value="CAA9424896.1"/>
    <property type="molecule type" value="Genomic_DNA"/>
</dbReference>
<gene>
    <name evidence="2" type="ORF">AVDCRST_MAG66-2871</name>
</gene>
<feature type="non-terminal residue" evidence="2">
    <location>
        <position position="47"/>
    </location>
</feature>
<evidence type="ECO:0000313" key="2">
    <source>
        <dbReference type="EMBL" id="CAA9424896.1"/>
    </source>
</evidence>
<protein>
    <submittedName>
        <fullName evidence="2">Uncharacterized protein RSP_6119</fullName>
    </submittedName>
</protein>
<feature type="region of interest" description="Disordered" evidence="1">
    <location>
        <begin position="1"/>
        <end position="47"/>
    </location>
</feature>
<feature type="compositionally biased region" description="Low complexity" evidence="1">
    <location>
        <begin position="1"/>
        <end position="20"/>
    </location>
</feature>
<name>A0A6J4PXP5_9PSEU</name>
<reference evidence="2" key="1">
    <citation type="submission" date="2020-02" db="EMBL/GenBank/DDBJ databases">
        <authorList>
            <person name="Meier V. D."/>
        </authorList>
    </citation>
    <scope>NUCLEOTIDE SEQUENCE</scope>
    <source>
        <strain evidence="2">AVDCRST_MAG66</strain>
    </source>
</reference>